<evidence type="ECO:0000256" key="4">
    <source>
        <dbReference type="ARBA" id="ARBA00022801"/>
    </source>
</evidence>
<dbReference type="InterPro" id="IPR008758">
    <property type="entry name" value="Peptidase_S28"/>
</dbReference>
<keyword evidence="4" id="KW-0378">Hydrolase</keyword>
<dbReference type="AlphaFoldDB" id="A0A0H5S3M5"/>
<dbReference type="Gene3D" id="3.40.50.1820">
    <property type="entry name" value="alpha/beta hydrolase"/>
    <property type="match status" value="1"/>
</dbReference>
<evidence type="ECO:0000256" key="2">
    <source>
        <dbReference type="ARBA" id="ARBA00022670"/>
    </source>
</evidence>
<evidence type="ECO:0000256" key="6">
    <source>
        <dbReference type="SAM" id="MobiDB-lite"/>
    </source>
</evidence>
<name>A0A0H5S3M5_BRUMA</name>
<organism evidence="7">
    <name type="scientific">Brugia malayi</name>
    <name type="common">Filarial nematode worm</name>
    <dbReference type="NCBI Taxonomy" id="6279"/>
    <lineage>
        <taxon>Eukaryota</taxon>
        <taxon>Metazoa</taxon>
        <taxon>Ecdysozoa</taxon>
        <taxon>Nematoda</taxon>
        <taxon>Chromadorea</taxon>
        <taxon>Rhabditida</taxon>
        <taxon>Spirurina</taxon>
        <taxon>Spiruromorpha</taxon>
        <taxon>Filarioidea</taxon>
        <taxon>Onchocercidae</taxon>
        <taxon>Brugia</taxon>
    </lineage>
</organism>
<keyword evidence="2" id="KW-0645">Protease</keyword>
<accession>A0A0H5S3M5</accession>
<feature type="region of interest" description="Disordered" evidence="6">
    <location>
        <begin position="477"/>
        <end position="498"/>
    </location>
</feature>
<dbReference type="PANTHER" id="PTHR11010">
    <property type="entry name" value="PROTEASE S28 PRO-X CARBOXYPEPTIDASE-RELATED"/>
    <property type="match status" value="1"/>
</dbReference>
<dbReference type="InterPro" id="IPR029058">
    <property type="entry name" value="AB_hydrolase_fold"/>
</dbReference>
<evidence type="ECO:0000256" key="1">
    <source>
        <dbReference type="ARBA" id="ARBA00011079"/>
    </source>
</evidence>
<sequence length="498" mass="56829">MNKNSTIVNNIMQIQSEAFKNTYQEVKTDWISQRIDNFNPDDKREFEQRYMSNLEFYNNSGLAFLKLGGENGITESKIGNTMNPLLILAKKYGAACFCLEHRFFGASQPFEDLSIKSYKYLTINQSLADIKNFIVHMNEVFFSGIEKPRWILFGSSYSGALAAWFREMNEDLTIAAIVSSGVVQAEVDYYDHTKNLEYVLKEENAPCAETIRLSMKALIEKTYTADGRAELGKVFNMCEPFTEPPISKDIQFFLANVLSVFGGFIQYAGGCRLPDVSYFCNLIIHDTDGIGIIWNAWKIHDKVFQSEECFDPSYENHLEDLSDISFMDNEFASYRSWLWLSCTELGFFTTTNNGKSIFGSSVSLDYFIDKCMDVFDVQYDAERVRDGVRNTLRTFGGYDNYKGSNTIFVTGSYDPWKSACCLNCTDVTRNVYSFIIEGGSHCTDSCSVDFFNLPALDDYRIFLDEKIEMFIAESSTTNDSYNSKNNNNNNKTIKTAQQ</sequence>
<dbReference type="PANTHER" id="PTHR11010:SF34">
    <property type="entry name" value="SERINE PROTEASE F56F10.1-RELATED"/>
    <property type="match status" value="1"/>
</dbReference>
<dbReference type="GO" id="GO:0006508">
    <property type="term" value="P:proteolysis"/>
    <property type="evidence" value="ECO:0007669"/>
    <property type="project" value="UniProtKB-KW"/>
</dbReference>
<comment type="similarity">
    <text evidence="1">Belongs to the peptidase S28 family.</text>
</comment>
<keyword evidence="3" id="KW-0732">Signal</keyword>
<proteinExistence type="inferred from homology"/>
<dbReference type="GO" id="GO:0008239">
    <property type="term" value="F:dipeptidyl-peptidase activity"/>
    <property type="evidence" value="ECO:0007669"/>
    <property type="project" value="TreeGrafter"/>
</dbReference>
<evidence type="ECO:0000256" key="5">
    <source>
        <dbReference type="ARBA" id="ARBA00023180"/>
    </source>
</evidence>
<gene>
    <name evidence="7 8" type="ORF">Bm2392</name>
    <name evidence="7" type="ORF">BM_Bm2392</name>
</gene>
<dbReference type="OMA" id="MNNPPTW"/>
<dbReference type="InterPro" id="IPR042269">
    <property type="entry name" value="Ser_carbopepase_S28_SKS"/>
</dbReference>
<evidence type="ECO:0000313" key="7">
    <source>
        <dbReference type="EMBL" id="CRZ23285.1"/>
    </source>
</evidence>
<keyword evidence="5" id="KW-0325">Glycoprotein</keyword>
<dbReference type="SUPFAM" id="SSF53474">
    <property type="entry name" value="alpha/beta-Hydrolases"/>
    <property type="match status" value="1"/>
</dbReference>
<reference evidence="7" key="1">
    <citation type="journal article" date="2007" name="Science">
        <title>Draft genome of the filarial nematode parasite Brugia malayi.</title>
        <authorList>
            <person name="Ghedin E."/>
            <person name="Wang S."/>
            <person name="Spiro D."/>
            <person name="Caler E."/>
            <person name="Zhao Q."/>
            <person name="Crabtree J."/>
            <person name="Allen J.E."/>
            <person name="Delcher A.L."/>
            <person name="Guiliano D.B."/>
            <person name="Miranda-Saavedra D."/>
            <person name="Angiuoli S.V."/>
            <person name="Creasy T."/>
            <person name="Amedeo P."/>
            <person name="Haas B."/>
            <person name="El-Sayed N.M."/>
            <person name="Wortman J.R."/>
            <person name="Feldblyum T."/>
            <person name="Tallon L."/>
            <person name="Schatz M."/>
            <person name="Shumway M."/>
            <person name="Koo H."/>
            <person name="Salzberg S.L."/>
            <person name="Schobel S."/>
            <person name="Pertea M."/>
            <person name="Pop M."/>
            <person name="White O."/>
            <person name="Barton G.J."/>
            <person name="Carlow C.K."/>
            <person name="Crawford M.J."/>
            <person name="Daub J."/>
            <person name="Dimmic M.W."/>
            <person name="Estes C.F."/>
            <person name="Foster J.M."/>
            <person name="Ganatra M."/>
            <person name="Gregory W.F."/>
            <person name="Johnson N.M."/>
            <person name="Jin J."/>
            <person name="Komuniecki R."/>
            <person name="Korf I."/>
            <person name="Kumar S."/>
            <person name="Laney S."/>
            <person name="Li B.W."/>
            <person name="Li W."/>
            <person name="Lindblom T.H."/>
            <person name="Lustigman S."/>
            <person name="Ma D."/>
            <person name="Maina C.V."/>
            <person name="Martin D.M."/>
            <person name="McCarter J.P."/>
            <person name="McReynolds L."/>
            <person name="Mitreva M."/>
            <person name="Nutman T.B."/>
            <person name="Parkinson J."/>
            <person name="Peregrin-Alvarez J.M."/>
            <person name="Poole C."/>
            <person name="Ren Q."/>
            <person name="Saunders L."/>
            <person name="Sluder A.E."/>
            <person name="Smith K."/>
            <person name="Stanke M."/>
            <person name="Unnasch T.R."/>
            <person name="Ware J."/>
            <person name="Wei A.D."/>
            <person name="Weil G."/>
            <person name="Williams D.J."/>
            <person name="Zhang Y."/>
            <person name="Williams S.A."/>
            <person name="Fraser-Liggett C."/>
            <person name="Slatko B."/>
            <person name="Blaxter M.L."/>
            <person name="Scott A.L."/>
        </authorList>
    </citation>
    <scope>NUCLEOTIDE SEQUENCE</scope>
    <source>
        <strain evidence="7">FR3</strain>
    </source>
</reference>
<dbReference type="Pfam" id="PF05577">
    <property type="entry name" value="Peptidase_S28"/>
    <property type="match status" value="1"/>
</dbReference>
<dbReference type="GO" id="GO:0070008">
    <property type="term" value="F:serine-type exopeptidase activity"/>
    <property type="evidence" value="ECO:0007669"/>
    <property type="project" value="InterPro"/>
</dbReference>
<dbReference type="Gene3D" id="1.20.120.980">
    <property type="entry name" value="Serine carboxypeptidase S28, SKS domain"/>
    <property type="match status" value="1"/>
</dbReference>
<dbReference type="EMBL" id="LN856851">
    <property type="protein sequence ID" value="CRZ23285.1"/>
    <property type="molecule type" value="Genomic_DNA"/>
</dbReference>
<evidence type="ECO:0000313" key="8">
    <source>
        <dbReference type="WormBase" id="Bm2392"/>
    </source>
</evidence>
<protein>
    <submittedName>
        <fullName evidence="7">Bm2392</fullName>
    </submittedName>
</protein>
<dbReference type="WormBase" id="Bm2392">
    <property type="protein sequence ID" value="BM47055"/>
    <property type="gene ID" value="WBGene00222653"/>
</dbReference>
<evidence type="ECO:0000256" key="3">
    <source>
        <dbReference type="ARBA" id="ARBA00022729"/>
    </source>
</evidence>
<reference evidence="7" key="2">
    <citation type="submission" date="2012-12" db="EMBL/GenBank/DDBJ databases">
        <authorList>
            <person name="Gao Y.W."/>
            <person name="Fan S.T."/>
            <person name="Sun H.T."/>
            <person name="Wang Z."/>
            <person name="Gao X.L."/>
            <person name="Li Y.G."/>
            <person name="Wang T.C."/>
            <person name="Zhang K."/>
            <person name="Xu W.W."/>
            <person name="Yu Z.J."/>
            <person name="Xia X.Z."/>
        </authorList>
    </citation>
    <scope>NUCLEOTIDE SEQUENCE</scope>
    <source>
        <strain evidence="7">FR3</strain>
    </source>
</reference>